<evidence type="ECO:0000256" key="2">
    <source>
        <dbReference type="ARBA" id="ARBA00022598"/>
    </source>
</evidence>
<keyword evidence="2" id="KW-0436">Ligase</keyword>
<keyword evidence="5" id="KW-1185">Reference proteome</keyword>
<dbReference type="NCBIfam" id="NF006754">
    <property type="entry name" value="PRK09274.1"/>
    <property type="match status" value="1"/>
</dbReference>
<protein>
    <submittedName>
        <fullName evidence="4">Peptide synthase</fullName>
    </submittedName>
</protein>
<dbReference type="GO" id="GO:0031956">
    <property type="term" value="F:medium-chain fatty acid-CoA ligase activity"/>
    <property type="evidence" value="ECO:0007669"/>
    <property type="project" value="TreeGrafter"/>
</dbReference>
<evidence type="ECO:0000313" key="5">
    <source>
        <dbReference type="Proteomes" id="UP000641932"/>
    </source>
</evidence>
<evidence type="ECO:0000259" key="3">
    <source>
        <dbReference type="Pfam" id="PF00501"/>
    </source>
</evidence>
<comment type="caution">
    <text evidence="4">The sequence shown here is derived from an EMBL/GenBank/DDBJ whole genome shotgun (WGS) entry which is preliminary data.</text>
</comment>
<dbReference type="PANTHER" id="PTHR43201">
    <property type="entry name" value="ACYL-COA SYNTHETASE"/>
    <property type="match status" value="1"/>
</dbReference>
<sequence length="656" mass="69727">MPAAISRSGRRDSPPAGLLARHATLAPDRPAVVHPDRHRGEPGDRSAYVTVSYGELASRVAACAAGLEARGIRRGTRTAVLVPPGGDLLTLVFAMMHTGAVPVVVDPGMGLNRMLDCIRRVGVEAFIGVPSAHVLRRLRPRAFAGVRSPVTVGRRDGSGLRELIALGAGREHLPAVQSGPDDLAMIGYTTGSTGPAKPVELTVGMLRGMADSVEQAHFTDDMDTTLVTMPLMGLLDLMAGRTVVVPRMNMARVGAADPAALTDAICRFSVNAMFASPALLAPLAAHLAATGTPLPSLRLVISGGAPVSPALMGQVRAVLPDEARVYSTYGATEALPIALLESREAWGGPANGPAAGLGVCLGRAAPGVTIRTIVIGDAPVAHWTPALAVEPGELGEIAVRGPAVSPRYFRSPRADAEHKIQDGDGRWHRTGDVGWIDEEGRVWFCGRKSHRVRTADGDLHTVRCENVFNAHPQVRRTALVGVGPHGRQRPVICVELVPGTDTRQWPRIEGELRDLGAANSMTASIADFLPHPAFPVDIRHNAKIRRELLTGWAEDRLTGSRRPTAADLALRTVPLAGWAYLAAWPLLPWDHPALTALWWIDALLSIVVHAAQIPAALRAEHELATGRAPRATAALTMLFGATWWRTARRGRKAASA</sequence>
<dbReference type="PANTHER" id="PTHR43201:SF5">
    <property type="entry name" value="MEDIUM-CHAIN ACYL-COA LIGASE ACSF2, MITOCHONDRIAL"/>
    <property type="match status" value="1"/>
</dbReference>
<dbReference type="RefSeq" id="WP_189133135.1">
    <property type="nucleotide sequence ID" value="NZ_BMMS01000017.1"/>
</dbReference>
<dbReference type="AlphaFoldDB" id="A0A918E013"/>
<reference evidence="4" key="1">
    <citation type="journal article" date="2014" name="Int. J. Syst. Evol. Microbiol.">
        <title>Complete genome sequence of Corynebacterium casei LMG S-19264T (=DSM 44701T), isolated from a smear-ripened cheese.</title>
        <authorList>
            <consortium name="US DOE Joint Genome Institute (JGI-PGF)"/>
            <person name="Walter F."/>
            <person name="Albersmeier A."/>
            <person name="Kalinowski J."/>
            <person name="Ruckert C."/>
        </authorList>
    </citation>
    <scope>NUCLEOTIDE SEQUENCE</scope>
    <source>
        <strain evidence="4">CGMCC 4.7201</strain>
    </source>
</reference>
<evidence type="ECO:0000313" key="4">
    <source>
        <dbReference type="EMBL" id="GGO91753.1"/>
    </source>
</evidence>
<dbReference type="Pfam" id="PF00501">
    <property type="entry name" value="AMP-binding"/>
    <property type="match status" value="1"/>
</dbReference>
<organism evidence="4 5">
    <name type="scientific">Wenjunlia tyrosinilytica</name>
    <dbReference type="NCBI Taxonomy" id="1544741"/>
    <lineage>
        <taxon>Bacteria</taxon>
        <taxon>Bacillati</taxon>
        <taxon>Actinomycetota</taxon>
        <taxon>Actinomycetes</taxon>
        <taxon>Kitasatosporales</taxon>
        <taxon>Streptomycetaceae</taxon>
        <taxon>Wenjunlia</taxon>
    </lineage>
</organism>
<name>A0A918E013_9ACTN</name>
<dbReference type="PROSITE" id="PS00455">
    <property type="entry name" value="AMP_BINDING"/>
    <property type="match status" value="1"/>
</dbReference>
<proteinExistence type="inferred from homology"/>
<dbReference type="GO" id="GO:0006631">
    <property type="term" value="P:fatty acid metabolic process"/>
    <property type="evidence" value="ECO:0007669"/>
    <property type="project" value="TreeGrafter"/>
</dbReference>
<accession>A0A918E013</accession>
<dbReference type="Proteomes" id="UP000641932">
    <property type="component" value="Unassembled WGS sequence"/>
</dbReference>
<dbReference type="InterPro" id="IPR042099">
    <property type="entry name" value="ANL_N_sf"/>
</dbReference>
<dbReference type="Gene3D" id="3.40.50.12780">
    <property type="entry name" value="N-terminal domain of ligase-like"/>
    <property type="match status" value="1"/>
</dbReference>
<gene>
    <name evidence="4" type="ORF">GCM10012280_40360</name>
</gene>
<dbReference type="EMBL" id="BMMS01000017">
    <property type="protein sequence ID" value="GGO91753.1"/>
    <property type="molecule type" value="Genomic_DNA"/>
</dbReference>
<dbReference type="InterPro" id="IPR020845">
    <property type="entry name" value="AMP-binding_CS"/>
</dbReference>
<dbReference type="InterPro" id="IPR000873">
    <property type="entry name" value="AMP-dep_synth/lig_dom"/>
</dbReference>
<evidence type="ECO:0000256" key="1">
    <source>
        <dbReference type="ARBA" id="ARBA00006432"/>
    </source>
</evidence>
<reference evidence="4" key="2">
    <citation type="submission" date="2020-09" db="EMBL/GenBank/DDBJ databases">
        <authorList>
            <person name="Sun Q."/>
            <person name="Zhou Y."/>
        </authorList>
    </citation>
    <scope>NUCLEOTIDE SEQUENCE</scope>
    <source>
        <strain evidence="4">CGMCC 4.7201</strain>
    </source>
</reference>
<feature type="domain" description="AMP-dependent synthetase/ligase" evidence="3">
    <location>
        <begin position="20"/>
        <end position="409"/>
    </location>
</feature>
<comment type="similarity">
    <text evidence="1">Belongs to the ATP-dependent AMP-binding enzyme family.</text>
</comment>
<dbReference type="SUPFAM" id="SSF56801">
    <property type="entry name" value="Acetyl-CoA synthetase-like"/>
    <property type="match status" value="1"/>
</dbReference>